<feature type="region of interest" description="Disordered" evidence="6">
    <location>
        <begin position="56"/>
        <end position="76"/>
    </location>
</feature>
<name>A0A399JJ35_9MICC</name>
<gene>
    <name evidence="8" type="ORF">DWB68_06815</name>
</gene>
<evidence type="ECO:0000256" key="3">
    <source>
        <dbReference type="ARBA" id="ARBA00022692"/>
    </source>
</evidence>
<dbReference type="Proteomes" id="UP000265419">
    <property type="component" value="Unassembled WGS sequence"/>
</dbReference>
<feature type="region of interest" description="Disordered" evidence="6">
    <location>
        <begin position="1"/>
        <end position="44"/>
    </location>
</feature>
<dbReference type="Pfam" id="PF01810">
    <property type="entry name" value="LysE"/>
    <property type="match status" value="1"/>
</dbReference>
<keyword evidence="3 7" id="KW-0812">Transmembrane</keyword>
<keyword evidence="5 7" id="KW-0472">Membrane</keyword>
<comment type="caution">
    <text evidence="8">The sequence shown here is derived from an EMBL/GenBank/DDBJ whole genome shotgun (WGS) entry which is preliminary data.</text>
</comment>
<evidence type="ECO:0000256" key="2">
    <source>
        <dbReference type="ARBA" id="ARBA00022475"/>
    </source>
</evidence>
<feature type="transmembrane region" description="Helical" evidence="7">
    <location>
        <begin position="234"/>
        <end position="258"/>
    </location>
</feature>
<evidence type="ECO:0000313" key="8">
    <source>
        <dbReference type="EMBL" id="RII42456.1"/>
    </source>
</evidence>
<evidence type="ECO:0000256" key="5">
    <source>
        <dbReference type="ARBA" id="ARBA00023136"/>
    </source>
</evidence>
<feature type="compositionally biased region" description="Low complexity" evidence="6">
    <location>
        <begin position="1"/>
        <end position="10"/>
    </location>
</feature>
<dbReference type="GO" id="GO:0005886">
    <property type="term" value="C:plasma membrane"/>
    <property type="evidence" value="ECO:0007669"/>
    <property type="project" value="UniProtKB-SubCell"/>
</dbReference>
<organism evidence="8 9">
    <name type="scientific">Galactobacter valiniphilus</name>
    <dbReference type="NCBI Taxonomy" id="2676122"/>
    <lineage>
        <taxon>Bacteria</taxon>
        <taxon>Bacillati</taxon>
        <taxon>Actinomycetota</taxon>
        <taxon>Actinomycetes</taxon>
        <taxon>Micrococcales</taxon>
        <taxon>Micrococcaceae</taxon>
        <taxon>Galactobacter</taxon>
    </lineage>
</organism>
<evidence type="ECO:0000313" key="9">
    <source>
        <dbReference type="Proteomes" id="UP000265419"/>
    </source>
</evidence>
<feature type="transmembrane region" description="Helical" evidence="7">
    <location>
        <begin position="87"/>
        <end position="110"/>
    </location>
</feature>
<dbReference type="PANTHER" id="PTHR30086:SF19">
    <property type="entry name" value="THREONINE EFFLUX PROTEIN"/>
    <property type="match status" value="1"/>
</dbReference>
<evidence type="ECO:0000256" key="7">
    <source>
        <dbReference type="SAM" id="Phobius"/>
    </source>
</evidence>
<evidence type="ECO:0000256" key="4">
    <source>
        <dbReference type="ARBA" id="ARBA00022989"/>
    </source>
</evidence>
<feature type="transmembrane region" description="Helical" evidence="7">
    <location>
        <begin position="211"/>
        <end position="228"/>
    </location>
</feature>
<evidence type="ECO:0008006" key="10">
    <source>
        <dbReference type="Google" id="ProtNLM"/>
    </source>
</evidence>
<dbReference type="AlphaFoldDB" id="A0A399JJ35"/>
<feature type="transmembrane region" description="Helical" evidence="7">
    <location>
        <begin position="153"/>
        <end position="173"/>
    </location>
</feature>
<proteinExistence type="predicted"/>
<protein>
    <recommendedName>
        <fullName evidence="10">LysE family translocator</fullName>
    </recommendedName>
</protein>
<reference evidence="8 9" key="1">
    <citation type="submission" date="2018-07" db="EMBL/GenBank/DDBJ databases">
        <title>Arthrobacter sp. nov., isolated from raw cow's milk with high bacterial count.</title>
        <authorList>
            <person name="Hahne J."/>
            <person name="Isele D."/>
            <person name="Lipski A."/>
        </authorList>
    </citation>
    <scope>NUCLEOTIDE SEQUENCE [LARGE SCALE GENOMIC DNA]</scope>
    <source>
        <strain evidence="8 9">JZ R-35</strain>
    </source>
</reference>
<comment type="subcellular location">
    <subcellularLocation>
        <location evidence="1">Cell membrane</location>
        <topology evidence="1">Multi-pass membrane protein</topology>
    </subcellularLocation>
</comment>
<feature type="transmembrane region" description="Helical" evidence="7">
    <location>
        <begin position="122"/>
        <end position="147"/>
    </location>
</feature>
<dbReference type="PANTHER" id="PTHR30086">
    <property type="entry name" value="ARGININE EXPORTER PROTEIN ARGO"/>
    <property type="match status" value="1"/>
</dbReference>
<dbReference type="GO" id="GO:0015171">
    <property type="term" value="F:amino acid transmembrane transporter activity"/>
    <property type="evidence" value="ECO:0007669"/>
    <property type="project" value="TreeGrafter"/>
</dbReference>
<keyword evidence="2" id="KW-1003">Cell membrane</keyword>
<sequence length="301" mass="31153">MIVATASASKAARKIRAKEPRVVSKRPPANGLLGSGRAGDGRGRADTLKSLRATTALGLSGPSHPSGPAPAPSEGTVPMPDAGFASALLPLMLTWVIGMMSPGPDLFLVIHRSLAGSRREGIAAAAGIASGVALWLVVAFTGLAAVMTAFPPITVILQVAGGLVLIWMGIGTLRAWLARRGRAAEEGETPDAAGRLGVGASFRRGLLTNLANPKFVIYISAVFAPFIAAQRPLWQTIFLLVLLVVTTVGWFSVIAALVGHPKLRSAVSRWTNTLDAVAGVVFILLGLGFVVLAAVEHWPGA</sequence>
<evidence type="ECO:0000256" key="1">
    <source>
        <dbReference type="ARBA" id="ARBA00004651"/>
    </source>
</evidence>
<feature type="transmembrane region" description="Helical" evidence="7">
    <location>
        <begin position="270"/>
        <end position="295"/>
    </location>
</feature>
<evidence type="ECO:0000256" key="6">
    <source>
        <dbReference type="SAM" id="MobiDB-lite"/>
    </source>
</evidence>
<keyword evidence="4 7" id="KW-1133">Transmembrane helix</keyword>
<accession>A0A399JJ35</accession>
<keyword evidence="9" id="KW-1185">Reference proteome</keyword>
<dbReference type="InterPro" id="IPR001123">
    <property type="entry name" value="LeuE-type"/>
</dbReference>
<dbReference type="EMBL" id="QQXK01000011">
    <property type="protein sequence ID" value="RII42456.1"/>
    <property type="molecule type" value="Genomic_DNA"/>
</dbReference>